<sequence length="96" mass="10377">MMFAMSIPGLAVLLVVLAAVERAVRWARRRKGHPVAVAAGVDQFTTLFAGGKQVELDQRQTELMLRDDEEDGAPPRGPIDLASGSVRLTPRPATPE</sequence>
<keyword evidence="3" id="KW-1185">Reference proteome</keyword>
<organism evidence="2 3">
    <name type="scientific">Saccharothrix yanglingensis</name>
    <dbReference type="NCBI Taxonomy" id="659496"/>
    <lineage>
        <taxon>Bacteria</taxon>
        <taxon>Bacillati</taxon>
        <taxon>Actinomycetota</taxon>
        <taxon>Actinomycetes</taxon>
        <taxon>Pseudonocardiales</taxon>
        <taxon>Pseudonocardiaceae</taxon>
        <taxon>Saccharothrix</taxon>
    </lineage>
</organism>
<gene>
    <name evidence="2" type="ORF">CKY47_07570</name>
</gene>
<evidence type="ECO:0000256" key="1">
    <source>
        <dbReference type="SAM" id="MobiDB-lite"/>
    </source>
</evidence>
<comment type="caution">
    <text evidence="2">The sequence shown here is derived from an EMBL/GenBank/DDBJ whole genome shotgun (WGS) entry which is preliminary data.</text>
</comment>
<dbReference type="Pfam" id="PF19690">
    <property type="entry name" value="DUF6191"/>
    <property type="match status" value="1"/>
</dbReference>
<protein>
    <recommendedName>
        <fullName evidence="4">Secreted protein</fullName>
    </recommendedName>
</protein>
<feature type="region of interest" description="Disordered" evidence="1">
    <location>
        <begin position="65"/>
        <end position="96"/>
    </location>
</feature>
<dbReference type="InterPro" id="IPR045684">
    <property type="entry name" value="DUF6191"/>
</dbReference>
<name>A0ABU0WVF9_9PSEU</name>
<proteinExistence type="predicted"/>
<evidence type="ECO:0008006" key="4">
    <source>
        <dbReference type="Google" id="ProtNLM"/>
    </source>
</evidence>
<accession>A0ABU0WVF9</accession>
<reference evidence="2 3" key="1">
    <citation type="submission" date="2017-06" db="EMBL/GenBank/DDBJ databases">
        <title>Cultured bacterium strain Saccharothrix yanglingensis Hhs.015.</title>
        <authorList>
            <person name="Xia Y."/>
        </authorList>
    </citation>
    <scope>NUCLEOTIDE SEQUENCE [LARGE SCALE GENOMIC DNA]</scope>
    <source>
        <strain evidence="2 3">Hhs.015</strain>
    </source>
</reference>
<dbReference type="Proteomes" id="UP001225605">
    <property type="component" value="Unassembled WGS sequence"/>
</dbReference>
<evidence type="ECO:0000313" key="3">
    <source>
        <dbReference type="Proteomes" id="UP001225605"/>
    </source>
</evidence>
<evidence type="ECO:0000313" key="2">
    <source>
        <dbReference type="EMBL" id="MDQ2583845.1"/>
    </source>
</evidence>
<dbReference type="EMBL" id="NSDM01000002">
    <property type="protein sequence ID" value="MDQ2583845.1"/>
    <property type="molecule type" value="Genomic_DNA"/>
</dbReference>